<dbReference type="KEGG" id="zmk:HG535_0C04960"/>
<dbReference type="PANTHER" id="PTHR28595:SF1">
    <property type="entry name" value="LARGE RIBOSOMAL SUBUNIT PROTEIN ML54"/>
    <property type="match status" value="1"/>
</dbReference>
<keyword evidence="5" id="KW-0687">Ribonucleoprotein</keyword>
<sequence length="105" mass="12029">MLRVLERRFFSSASRLLQQETAQGAKTLQVKSSCPAGTPLNLDIKKGGKNPVALDDSEYPEWLWTVLEKEAQEKKLAEDPMKMRKVEIRKRSRANIKQNNFLGQL</sequence>
<dbReference type="GeneID" id="59235840"/>
<evidence type="ECO:0000313" key="9">
    <source>
        <dbReference type="Proteomes" id="UP000509704"/>
    </source>
</evidence>
<evidence type="ECO:0000256" key="2">
    <source>
        <dbReference type="ARBA" id="ARBA00022946"/>
    </source>
</evidence>
<dbReference type="Proteomes" id="UP000509704">
    <property type="component" value="Chromosome 3"/>
</dbReference>
<evidence type="ECO:0000256" key="1">
    <source>
        <dbReference type="ARBA" id="ARBA00004173"/>
    </source>
</evidence>
<dbReference type="OrthoDB" id="10252718at2759"/>
<dbReference type="GO" id="GO:0005762">
    <property type="term" value="C:mitochondrial large ribosomal subunit"/>
    <property type="evidence" value="ECO:0007669"/>
    <property type="project" value="TreeGrafter"/>
</dbReference>
<dbReference type="Pfam" id="PF08561">
    <property type="entry name" value="Ribosomal_L37"/>
    <property type="match status" value="1"/>
</dbReference>
<dbReference type="EMBL" id="CP058606">
    <property type="protein sequence ID" value="QLG72142.1"/>
    <property type="molecule type" value="Genomic_DNA"/>
</dbReference>
<organism evidence="8 9">
    <name type="scientific">Zygotorulaspora mrakii</name>
    <name type="common">Zygosaccharomyces mrakii</name>
    <dbReference type="NCBI Taxonomy" id="42260"/>
    <lineage>
        <taxon>Eukaryota</taxon>
        <taxon>Fungi</taxon>
        <taxon>Dikarya</taxon>
        <taxon>Ascomycota</taxon>
        <taxon>Saccharomycotina</taxon>
        <taxon>Saccharomycetes</taxon>
        <taxon>Saccharomycetales</taxon>
        <taxon>Saccharomycetaceae</taxon>
        <taxon>Zygotorulaspora</taxon>
    </lineage>
</organism>
<comment type="similarity">
    <text evidence="6">Belongs to the mitochondrion-specific ribosomal protein mL54 family.</text>
</comment>
<evidence type="ECO:0000256" key="7">
    <source>
        <dbReference type="ARBA" id="ARBA00035179"/>
    </source>
</evidence>
<dbReference type="RefSeq" id="XP_037143870.1">
    <property type="nucleotide sequence ID" value="XM_037287975.1"/>
</dbReference>
<evidence type="ECO:0000256" key="4">
    <source>
        <dbReference type="ARBA" id="ARBA00023128"/>
    </source>
</evidence>
<keyword evidence="9" id="KW-1185">Reference proteome</keyword>
<comment type="subcellular location">
    <subcellularLocation>
        <location evidence="1">Mitochondrion</location>
    </subcellularLocation>
</comment>
<reference evidence="8 9" key="1">
    <citation type="submission" date="2020-07" db="EMBL/GenBank/DDBJ databases">
        <title>The yeast mating-type switching endonuclease HO is a domesticated member of an unorthodox homing genetic element family.</title>
        <authorList>
            <person name="Coughlan A.Y."/>
            <person name="Lombardi L."/>
            <person name="Braun-Galleani S."/>
            <person name="Martos A.R."/>
            <person name="Galeote V."/>
            <person name="Bigey F."/>
            <person name="Dequin S."/>
            <person name="Byrne K.P."/>
            <person name="Wolfe K.H."/>
        </authorList>
    </citation>
    <scope>NUCLEOTIDE SEQUENCE [LARGE SCALE GENOMIC DNA]</scope>
    <source>
        <strain evidence="8 9">NRRL Y-6702</strain>
    </source>
</reference>
<keyword evidence="2" id="KW-0809">Transit peptide</keyword>
<keyword evidence="3" id="KW-0689">Ribosomal protein</keyword>
<evidence type="ECO:0000256" key="5">
    <source>
        <dbReference type="ARBA" id="ARBA00023274"/>
    </source>
</evidence>
<dbReference type="AlphaFoldDB" id="A0A7H9B300"/>
<dbReference type="GO" id="GO:0003735">
    <property type="term" value="F:structural constituent of ribosome"/>
    <property type="evidence" value="ECO:0007669"/>
    <property type="project" value="TreeGrafter"/>
</dbReference>
<evidence type="ECO:0000313" key="8">
    <source>
        <dbReference type="EMBL" id="QLG72142.1"/>
    </source>
</evidence>
<name>A0A7H9B300_ZYGMR</name>
<dbReference type="InterPro" id="IPR013870">
    <property type="entry name" value="Ribosomal_mL54"/>
</dbReference>
<evidence type="ECO:0000256" key="3">
    <source>
        <dbReference type="ARBA" id="ARBA00022980"/>
    </source>
</evidence>
<gene>
    <name evidence="8" type="ORF">HG535_0C04960</name>
</gene>
<proteinExistence type="inferred from homology"/>
<keyword evidence="4" id="KW-0496">Mitochondrion</keyword>
<accession>A0A7H9B300</accession>
<evidence type="ECO:0000256" key="6">
    <source>
        <dbReference type="ARBA" id="ARBA00033752"/>
    </source>
</evidence>
<dbReference type="PANTHER" id="PTHR28595">
    <property type="entry name" value="39S RIBOSOMAL PROTEIN L54, MITOCHONDRIAL"/>
    <property type="match status" value="1"/>
</dbReference>
<protein>
    <recommendedName>
        <fullName evidence="7">Large ribosomal subunit protein mL54</fullName>
    </recommendedName>
</protein>